<comment type="caution">
    <text evidence="1">The sequence shown here is derived from an EMBL/GenBank/DDBJ whole genome shotgun (WGS) entry which is preliminary data.</text>
</comment>
<organism evidence="1 2">
    <name type="scientific">Brachionus plicatilis</name>
    <name type="common">Marine rotifer</name>
    <name type="synonym">Brachionus muelleri</name>
    <dbReference type="NCBI Taxonomy" id="10195"/>
    <lineage>
        <taxon>Eukaryota</taxon>
        <taxon>Metazoa</taxon>
        <taxon>Spiralia</taxon>
        <taxon>Gnathifera</taxon>
        <taxon>Rotifera</taxon>
        <taxon>Eurotatoria</taxon>
        <taxon>Monogononta</taxon>
        <taxon>Pseudotrocha</taxon>
        <taxon>Ploima</taxon>
        <taxon>Brachionidae</taxon>
        <taxon>Brachionus</taxon>
    </lineage>
</organism>
<gene>
    <name evidence="1" type="ORF">BpHYR1_027086</name>
</gene>
<dbReference type="InterPro" id="IPR011992">
    <property type="entry name" value="EF-hand-dom_pair"/>
</dbReference>
<dbReference type="Proteomes" id="UP000276133">
    <property type="component" value="Unassembled WGS sequence"/>
</dbReference>
<protein>
    <recommendedName>
        <fullName evidence="3">EF-hand domain-containing protein</fullName>
    </recommendedName>
</protein>
<evidence type="ECO:0000313" key="2">
    <source>
        <dbReference type="Proteomes" id="UP000276133"/>
    </source>
</evidence>
<accession>A0A3M7QPC4</accession>
<evidence type="ECO:0008006" key="3">
    <source>
        <dbReference type="Google" id="ProtNLM"/>
    </source>
</evidence>
<evidence type="ECO:0000313" key="1">
    <source>
        <dbReference type="EMBL" id="RNA13192.1"/>
    </source>
</evidence>
<dbReference type="EMBL" id="REGN01005478">
    <property type="protein sequence ID" value="RNA13192.1"/>
    <property type="molecule type" value="Genomic_DNA"/>
</dbReference>
<name>A0A3M7QPC4_BRAPC</name>
<sequence length="87" mass="10254">YRGQVESHRTSRIKYSKKYEMLSAISKVFGEIKHSVLTRQEAEGLLFKLNLSLGREYDTDRFFLDLEKNSDGTVSLNELKRCFVRYL</sequence>
<reference evidence="1 2" key="1">
    <citation type="journal article" date="2018" name="Sci. Rep.">
        <title>Genomic signatures of local adaptation to the degree of environmental predictability in rotifers.</title>
        <authorList>
            <person name="Franch-Gras L."/>
            <person name="Hahn C."/>
            <person name="Garcia-Roger E.M."/>
            <person name="Carmona M.J."/>
            <person name="Serra M."/>
            <person name="Gomez A."/>
        </authorList>
    </citation>
    <scope>NUCLEOTIDE SEQUENCE [LARGE SCALE GENOMIC DNA]</scope>
    <source>
        <strain evidence="1">HYR1</strain>
    </source>
</reference>
<keyword evidence="2" id="KW-1185">Reference proteome</keyword>
<dbReference type="AlphaFoldDB" id="A0A3M7QPC4"/>
<dbReference type="SUPFAM" id="SSF47473">
    <property type="entry name" value="EF-hand"/>
    <property type="match status" value="1"/>
</dbReference>
<feature type="non-terminal residue" evidence="1">
    <location>
        <position position="1"/>
    </location>
</feature>
<proteinExistence type="predicted"/>